<keyword evidence="2" id="KW-0539">Nucleus</keyword>
<evidence type="ECO:0000256" key="3">
    <source>
        <dbReference type="SAM" id="MobiDB-lite"/>
    </source>
</evidence>
<feature type="region of interest" description="Disordered" evidence="3">
    <location>
        <begin position="221"/>
        <end position="271"/>
    </location>
</feature>
<dbReference type="PANTHER" id="PTHR31669:SF292">
    <property type="entry name" value="OS02G0262500 PROTEIN"/>
    <property type="match status" value="1"/>
</dbReference>
<dbReference type="AlphaFoldDB" id="A0AAN9I5A3"/>
<accession>A0AAN9I5A3</accession>
<evidence type="ECO:0000256" key="2">
    <source>
        <dbReference type="RuleBase" id="RU367018"/>
    </source>
</evidence>
<feature type="compositionally biased region" description="Polar residues" evidence="3">
    <location>
        <begin position="228"/>
        <end position="237"/>
    </location>
</feature>
<gene>
    <name evidence="6" type="ORF">RIF29_20680</name>
</gene>
<keyword evidence="2" id="KW-0862">Zinc</keyword>
<keyword evidence="7" id="KW-1185">Reference proteome</keyword>
<dbReference type="GO" id="GO:0005634">
    <property type="term" value="C:nucleus"/>
    <property type="evidence" value="ECO:0007669"/>
    <property type="project" value="UniProtKB-SubCell"/>
</dbReference>
<sequence>MRSFLNLIFSDLILSWQLHLLPTSPYRRLQICLLPFQICDTFSANSSHRASIVFLSDNSPHCRLQSRSNIVANTSETDFVDVAAKEVEADMEFDQDVTMNEKDQYRIDGMDDIGMSKCCCQRLESQGIPCAHIFAVLFFLDIGELPKCVIMPRWTKFAKQGHKLAAVEQGNWIGDNLIYSHLGGLMSCYRHLCNLASRNAEDYKSVREKVCNEIMLLEGKSHEHDDGGSSSQANQSGIMDPIPMKRKGGGASSSAPSKEKRVRTTSVFSNE</sequence>
<feature type="signal peptide" evidence="4">
    <location>
        <begin position="1"/>
        <end position="15"/>
    </location>
</feature>
<feature type="chain" id="PRO_5042814296" description="Protein FAR1-RELATED SEQUENCE" evidence="4">
    <location>
        <begin position="16"/>
        <end position="271"/>
    </location>
</feature>
<evidence type="ECO:0000259" key="5">
    <source>
        <dbReference type="PROSITE" id="PS50966"/>
    </source>
</evidence>
<name>A0AAN9I5A3_CROPI</name>
<dbReference type="Pfam" id="PF04434">
    <property type="entry name" value="SWIM"/>
    <property type="match status" value="1"/>
</dbReference>
<evidence type="ECO:0000313" key="6">
    <source>
        <dbReference type="EMBL" id="KAK7267998.1"/>
    </source>
</evidence>
<evidence type="ECO:0000256" key="1">
    <source>
        <dbReference type="PROSITE-ProRule" id="PRU00325"/>
    </source>
</evidence>
<proteinExistence type="inferred from homology"/>
<dbReference type="InterPro" id="IPR031052">
    <property type="entry name" value="FHY3/FAR1"/>
</dbReference>
<dbReference type="GO" id="GO:0006355">
    <property type="term" value="P:regulation of DNA-templated transcription"/>
    <property type="evidence" value="ECO:0007669"/>
    <property type="project" value="UniProtKB-UniRule"/>
</dbReference>
<dbReference type="PANTHER" id="PTHR31669">
    <property type="entry name" value="PROTEIN FAR1-RELATED SEQUENCE 10-RELATED"/>
    <property type="match status" value="1"/>
</dbReference>
<evidence type="ECO:0000256" key="4">
    <source>
        <dbReference type="SAM" id="SignalP"/>
    </source>
</evidence>
<feature type="domain" description="SWIM-type" evidence="5">
    <location>
        <begin position="105"/>
        <end position="141"/>
    </location>
</feature>
<comment type="subcellular location">
    <subcellularLocation>
        <location evidence="2">Nucleus</location>
    </subcellularLocation>
</comment>
<organism evidence="6 7">
    <name type="scientific">Crotalaria pallida</name>
    <name type="common">Smooth rattlebox</name>
    <name type="synonym">Crotalaria striata</name>
    <dbReference type="NCBI Taxonomy" id="3830"/>
    <lineage>
        <taxon>Eukaryota</taxon>
        <taxon>Viridiplantae</taxon>
        <taxon>Streptophyta</taxon>
        <taxon>Embryophyta</taxon>
        <taxon>Tracheophyta</taxon>
        <taxon>Spermatophyta</taxon>
        <taxon>Magnoliopsida</taxon>
        <taxon>eudicotyledons</taxon>
        <taxon>Gunneridae</taxon>
        <taxon>Pentapetalae</taxon>
        <taxon>rosids</taxon>
        <taxon>fabids</taxon>
        <taxon>Fabales</taxon>
        <taxon>Fabaceae</taxon>
        <taxon>Papilionoideae</taxon>
        <taxon>50 kb inversion clade</taxon>
        <taxon>genistoids sensu lato</taxon>
        <taxon>core genistoids</taxon>
        <taxon>Crotalarieae</taxon>
        <taxon>Crotalaria</taxon>
    </lineage>
</organism>
<reference evidence="6 7" key="1">
    <citation type="submission" date="2024-01" db="EMBL/GenBank/DDBJ databases">
        <title>The genomes of 5 underutilized Papilionoideae crops provide insights into root nodulation and disease resistanc.</title>
        <authorList>
            <person name="Yuan L."/>
        </authorList>
    </citation>
    <scope>NUCLEOTIDE SEQUENCE [LARGE SCALE GENOMIC DNA]</scope>
    <source>
        <strain evidence="6">ZHUSHIDOU_FW_LH</strain>
        <tissue evidence="6">Leaf</tissue>
    </source>
</reference>
<dbReference type="GO" id="GO:0008270">
    <property type="term" value="F:zinc ion binding"/>
    <property type="evidence" value="ECO:0007669"/>
    <property type="project" value="UniProtKB-UniRule"/>
</dbReference>
<protein>
    <recommendedName>
        <fullName evidence="2">Protein FAR1-RELATED SEQUENCE</fullName>
    </recommendedName>
</protein>
<dbReference type="Proteomes" id="UP001372338">
    <property type="component" value="Unassembled WGS sequence"/>
</dbReference>
<dbReference type="InterPro" id="IPR007527">
    <property type="entry name" value="Znf_SWIM"/>
</dbReference>
<comment type="caution">
    <text evidence="6">The sequence shown here is derived from an EMBL/GenBank/DDBJ whole genome shotgun (WGS) entry which is preliminary data.</text>
</comment>
<comment type="function">
    <text evidence="2">Putative transcription activator involved in regulating light control of development.</text>
</comment>
<comment type="similarity">
    <text evidence="2">Belongs to the FHY3/FAR1 family.</text>
</comment>
<keyword evidence="2" id="KW-0479">Metal-binding</keyword>
<dbReference type="EMBL" id="JAYWIO010000004">
    <property type="protein sequence ID" value="KAK7267998.1"/>
    <property type="molecule type" value="Genomic_DNA"/>
</dbReference>
<keyword evidence="1 2" id="KW-0863">Zinc-finger</keyword>
<keyword evidence="4" id="KW-0732">Signal</keyword>
<dbReference type="PROSITE" id="PS50966">
    <property type="entry name" value="ZF_SWIM"/>
    <property type="match status" value="1"/>
</dbReference>
<evidence type="ECO:0000313" key="7">
    <source>
        <dbReference type="Proteomes" id="UP001372338"/>
    </source>
</evidence>